<proteinExistence type="predicted"/>
<protein>
    <submittedName>
        <fullName evidence="2">Uncharacterized protein</fullName>
    </submittedName>
</protein>
<name>A0A0A9GK71_ARUDO</name>
<organism evidence="2">
    <name type="scientific">Arundo donax</name>
    <name type="common">Giant reed</name>
    <name type="synonym">Donax arundinaceus</name>
    <dbReference type="NCBI Taxonomy" id="35708"/>
    <lineage>
        <taxon>Eukaryota</taxon>
        <taxon>Viridiplantae</taxon>
        <taxon>Streptophyta</taxon>
        <taxon>Embryophyta</taxon>
        <taxon>Tracheophyta</taxon>
        <taxon>Spermatophyta</taxon>
        <taxon>Magnoliopsida</taxon>
        <taxon>Liliopsida</taxon>
        <taxon>Poales</taxon>
        <taxon>Poaceae</taxon>
        <taxon>PACMAD clade</taxon>
        <taxon>Arundinoideae</taxon>
        <taxon>Arundineae</taxon>
        <taxon>Arundo</taxon>
    </lineage>
</organism>
<dbReference type="SUPFAM" id="SSF81631">
    <property type="entry name" value="PAP/OAS1 substrate-binding domain"/>
    <property type="match status" value="1"/>
</dbReference>
<sequence length="97" mass="11260">MKHWAKMRGVNETYRGTLSSYAYESPRFYHVCRPWNQHISLMLMALNVHISMKFINFTISVLKARRASQNCYGRSSTTGHSITITGTKSSPFAWERQ</sequence>
<dbReference type="EMBL" id="GBRH01176838">
    <property type="protein sequence ID" value="JAE21058.1"/>
    <property type="molecule type" value="Transcribed_RNA"/>
</dbReference>
<reference evidence="2" key="1">
    <citation type="submission" date="2014-09" db="EMBL/GenBank/DDBJ databases">
        <authorList>
            <person name="Magalhaes I.L.F."/>
            <person name="Oliveira U."/>
            <person name="Santos F.R."/>
            <person name="Vidigal T.H.D.A."/>
            <person name="Brescovit A.D."/>
            <person name="Santos A.J."/>
        </authorList>
    </citation>
    <scope>NUCLEOTIDE SEQUENCE</scope>
    <source>
        <tissue evidence="2">Shoot tissue taken approximately 20 cm above the soil surface</tissue>
    </source>
</reference>
<feature type="region of interest" description="Disordered" evidence="1">
    <location>
        <begin position="71"/>
        <end position="97"/>
    </location>
</feature>
<evidence type="ECO:0000313" key="2">
    <source>
        <dbReference type="EMBL" id="JAE21058.1"/>
    </source>
</evidence>
<feature type="compositionally biased region" description="Low complexity" evidence="1">
    <location>
        <begin position="75"/>
        <end position="90"/>
    </location>
</feature>
<dbReference type="AlphaFoldDB" id="A0A0A9GK71"/>
<evidence type="ECO:0000256" key="1">
    <source>
        <dbReference type="SAM" id="MobiDB-lite"/>
    </source>
</evidence>
<reference evidence="2" key="2">
    <citation type="journal article" date="2015" name="Data Brief">
        <title>Shoot transcriptome of the giant reed, Arundo donax.</title>
        <authorList>
            <person name="Barrero R.A."/>
            <person name="Guerrero F.D."/>
            <person name="Moolhuijzen P."/>
            <person name="Goolsby J.A."/>
            <person name="Tidwell J."/>
            <person name="Bellgard S.E."/>
            <person name="Bellgard M.I."/>
        </authorList>
    </citation>
    <scope>NUCLEOTIDE SEQUENCE</scope>
    <source>
        <tissue evidence="2">Shoot tissue taken approximately 20 cm above the soil surface</tissue>
    </source>
</reference>
<dbReference type="Gene3D" id="1.10.1410.10">
    <property type="match status" value="1"/>
</dbReference>
<accession>A0A0A9GK71</accession>